<dbReference type="RefSeq" id="WP_144840548.1">
    <property type="nucleotide sequence ID" value="NZ_JBHTKI010000002.1"/>
</dbReference>
<evidence type="ECO:0000313" key="2">
    <source>
        <dbReference type="EMBL" id="MFD1030019.1"/>
    </source>
</evidence>
<evidence type="ECO:0000259" key="1">
    <source>
        <dbReference type="PROSITE" id="PS50846"/>
    </source>
</evidence>
<dbReference type="Gene3D" id="3.30.70.100">
    <property type="match status" value="1"/>
</dbReference>
<proteinExistence type="predicted"/>
<accession>A0ABW3L6I0</accession>
<sequence>MRTVTIFVKEATAENPIQSLEGVLAEVKEIERALVDVENGEVKITFDEEQITEQQIIQRIQLKGFHVI</sequence>
<dbReference type="Pfam" id="PF00403">
    <property type="entry name" value="HMA"/>
    <property type="match status" value="1"/>
</dbReference>
<gene>
    <name evidence="2" type="ORF">ACFQ1X_01010</name>
</gene>
<dbReference type="EMBL" id="JBHTKI010000002">
    <property type="protein sequence ID" value="MFD1030019.1"/>
    <property type="molecule type" value="Genomic_DNA"/>
</dbReference>
<dbReference type="Proteomes" id="UP001597109">
    <property type="component" value="Unassembled WGS sequence"/>
</dbReference>
<name>A0ABW3L6I0_9BACL</name>
<evidence type="ECO:0000313" key="3">
    <source>
        <dbReference type="Proteomes" id="UP001597109"/>
    </source>
</evidence>
<dbReference type="InterPro" id="IPR036163">
    <property type="entry name" value="HMA_dom_sf"/>
</dbReference>
<dbReference type="InterPro" id="IPR006121">
    <property type="entry name" value="HMA_dom"/>
</dbReference>
<keyword evidence="3" id="KW-1185">Reference proteome</keyword>
<dbReference type="PROSITE" id="PS50846">
    <property type="entry name" value="HMA_2"/>
    <property type="match status" value="1"/>
</dbReference>
<comment type="caution">
    <text evidence="2">The sequence shown here is derived from an EMBL/GenBank/DDBJ whole genome shotgun (WGS) entry which is preliminary data.</text>
</comment>
<protein>
    <submittedName>
        <fullName evidence="2">Heavy-metal-associated domain-containing protein</fullName>
    </submittedName>
</protein>
<organism evidence="2 3">
    <name type="scientific">Metaplanococcus flavidus</name>
    <dbReference type="NCBI Taxonomy" id="569883"/>
    <lineage>
        <taxon>Bacteria</taxon>
        <taxon>Bacillati</taxon>
        <taxon>Bacillota</taxon>
        <taxon>Bacilli</taxon>
        <taxon>Bacillales</taxon>
        <taxon>Caryophanaceae</taxon>
        <taxon>Metaplanococcus</taxon>
    </lineage>
</organism>
<reference evidence="3" key="1">
    <citation type="journal article" date="2019" name="Int. J. Syst. Evol. Microbiol.">
        <title>The Global Catalogue of Microorganisms (GCM) 10K type strain sequencing project: providing services to taxonomists for standard genome sequencing and annotation.</title>
        <authorList>
            <consortium name="The Broad Institute Genomics Platform"/>
            <consortium name="The Broad Institute Genome Sequencing Center for Infectious Disease"/>
            <person name="Wu L."/>
            <person name="Ma J."/>
        </authorList>
    </citation>
    <scope>NUCLEOTIDE SEQUENCE [LARGE SCALE GENOMIC DNA]</scope>
    <source>
        <strain evidence="3">CCUG 56756</strain>
    </source>
</reference>
<feature type="domain" description="HMA" evidence="1">
    <location>
        <begin position="2"/>
        <end position="68"/>
    </location>
</feature>
<dbReference type="SUPFAM" id="SSF55008">
    <property type="entry name" value="HMA, heavy metal-associated domain"/>
    <property type="match status" value="1"/>
</dbReference>